<protein>
    <recommendedName>
        <fullName evidence="6">ZMYM2-like/QRICH1 C-terminal domain-containing protein</fullName>
    </recommendedName>
</protein>
<evidence type="ECO:0000256" key="1">
    <source>
        <dbReference type="ARBA" id="ARBA00022499"/>
    </source>
</evidence>
<dbReference type="InterPro" id="IPR023606">
    <property type="entry name" value="CoA-Trfase_III_dom_1_sf"/>
</dbReference>
<organism evidence="7 8">
    <name type="scientific">Mytilus edulis</name>
    <name type="common">Blue mussel</name>
    <dbReference type="NCBI Taxonomy" id="6550"/>
    <lineage>
        <taxon>Eukaryota</taxon>
        <taxon>Metazoa</taxon>
        <taxon>Spiralia</taxon>
        <taxon>Lophotrochozoa</taxon>
        <taxon>Mollusca</taxon>
        <taxon>Bivalvia</taxon>
        <taxon>Autobranchia</taxon>
        <taxon>Pteriomorphia</taxon>
        <taxon>Mytilida</taxon>
        <taxon>Mytiloidea</taxon>
        <taxon>Mytilidae</taxon>
        <taxon>Mytilinae</taxon>
        <taxon>Mytilus</taxon>
    </lineage>
</organism>
<keyword evidence="3" id="KW-0832">Ubl conjugation</keyword>
<dbReference type="GO" id="GO:0003677">
    <property type="term" value="F:DNA binding"/>
    <property type="evidence" value="ECO:0007669"/>
    <property type="project" value="InterPro"/>
</dbReference>
<dbReference type="GO" id="GO:0006310">
    <property type="term" value="P:DNA recombination"/>
    <property type="evidence" value="ECO:0007669"/>
    <property type="project" value="UniProtKB-KW"/>
</dbReference>
<dbReference type="SUPFAM" id="SSF89796">
    <property type="entry name" value="CoA-transferase family III (CaiB/BaiF)"/>
    <property type="match status" value="1"/>
</dbReference>
<dbReference type="Proteomes" id="UP000683360">
    <property type="component" value="Unassembled WGS sequence"/>
</dbReference>
<evidence type="ECO:0000313" key="7">
    <source>
        <dbReference type="EMBL" id="CAG2234090.1"/>
    </source>
</evidence>
<keyword evidence="5" id="KW-0175">Coiled coil</keyword>
<gene>
    <name evidence="7" type="ORF">MEDL_46724</name>
</gene>
<feature type="coiled-coil region" evidence="5">
    <location>
        <begin position="6"/>
        <end position="33"/>
    </location>
</feature>
<dbReference type="EMBL" id="CAJPWZ010002222">
    <property type="protein sequence ID" value="CAG2234090.1"/>
    <property type="molecule type" value="Genomic_DNA"/>
</dbReference>
<keyword evidence="8" id="KW-1185">Reference proteome</keyword>
<sequence length="567" mass="64458">MGEEVMNRLAQNVLELEDRIEECDRAAEQMTADEFIDQMRNKNTSRKTNSDVNKLKTWLSDQNELQEFHEIPPQELDLLLARFFMTAKKCDGGDYEPDTLKSIQGSINRHLTEKRCNIDLIKDKEFKHSRDVLMSKRKLLRQSGKGNKPKKAEPLTKEEIDILYQKKLLGAANPRALTNTVFLNNSMFFGMRSRLEHQNLRWGDIDLKTTSAGEKYLEFTERATKTRSGATSDARAFSPKMFENKGDPRCPVSLYLMYAGKRPEKMKADDSKFYVGINNKGSGDEWFINQPMGKNTLSNIIKSMTDEADRSVSSPVSIIVPDAGVQNTLVQQHSGHKSLSSINNYSSASFQQQKDMSKVLCTFTSNQDSTTDMNQNTIQPGSSTANLNNVDTIPDDDDDMVLVRASQEMIENTLLDIENFENYEVLDIHNDIHVDNCKKSSNLVQKNTDMSVRMSENYSVPSILQGATVKGNVIINYGNPIEEKENYQRQTQKKKKWTLHNDMILEMDHSIAGKVRVPGKAVKYSERQMESTLPPPTLGQHTDEILQNMLNLSETDIKSLKDKKVIQ</sequence>
<evidence type="ECO:0000256" key="2">
    <source>
        <dbReference type="ARBA" id="ARBA00022553"/>
    </source>
</evidence>
<keyword evidence="4" id="KW-0233">DNA recombination</keyword>
<evidence type="ECO:0000259" key="6">
    <source>
        <dbReference type="Pfam" id="PF12012"/>
    </source>
</evidence>
<dbReference type="Gene3D" id="3.40.50.10540">
    <property type="entry name" value="Crotonobetainyl-coa:carnitine coa-transferase, domain 1"/>
    <property type="match status" value="1"/>
</dbReference>
<evidence type="ECO:0000256" key="5">
    <source>
        <dbReference type="SAM" id="Coils"/>
    </source>
</evidence>
<keyword evidence="2" id="KW-0597">Phosphoprotein</keyword>
<dbReference type="InterPro" id="IPR021893">
    <property type="entry name" value="ZMYM2-like_C"/>
</dbReference>
<dbReference type="AlphaFoldDB" id="A0A8S3TKG2"/>
<dbReference type="InterPro" id="IPR042838">
    <property type="entry name" value="KIAA1958"/>
</dbReference>
<dbReference type="SUPFAM" id="SSF56349">
    <property type="entry name" value="DNA breaking-rejoining enzymes"/>
    <property type="match status" value="1"/>
</dbReference>
<accession>A0A8S3TKG2</accession>
<dbReference type="PANTHER" id="PTHR46963">
    <property type="entry name" value="SIMILAR TO RIKEN CDNA E130308A19"/>
    <property type="match status" value="1"/>
</dbReference>
<evidence type="ECO:0000313" key="8">
    <source>
        <dbReference type="Proteomes" id="UP000683360"/>
    </source>
</evidence>
<reference evidence="7" key="1">
    <citation type="submission" date="2021-03" db="EMBL/GenBank/DDBJ databases">
        <authorList>
            <person name="Bekaert M."/>
        </authorList>
    </citation>
    <scope>NUCLEOTIDE SEQUENCE</scope>
</reference>
<evidence type="ECO:0000256" key="4">
    <source>
        <dbReference type="ARBA" id="ARBA00023172"/>
    </source>
</evidence>
<proteinExistence type="predicted"/>
<dbReference type="InterPro" id="IPR011010">
    <property type="entry name" value="DNA_brk_join_enz"/>
</dbReference>
<dbReference type="Pfam" id="PF12012">
    <property type="entry name" value="DUF3504"/>
    <property type="match status" value="1"/>
</dbReference>
<name>A0A8S3TKG2_MYTED</name>
<dbReference type="InterPro" id="IPR013762">
    <property type="entry name" value="Integrase-like_cat_sf"/>
</dbReference>
<comment type="caution">
    <text evidence="7">The sequence shown here is derived from an EMBL/GenBank/DDBJ whole genome shotgun (WGS) entry which is preliminary data.</text>
</comment>
<keyword evidence="1" id="KW-1017">Isopeptide bond</keyword>
<dbReference type="GO" id="GO:0015074">
    <property type="term" value="P:DNA integration"/>
    <property type="evidence" value="ECO:0007669"/>
    <property type="project" value="InterPro"/>
</dbReference>
<dbReference type="OrthoDB" id="10002548at2759"/>
<evidence type="ECO:0000256" key="3">
    <source>
        <dbReference type="ARBA" id="ARBA00022843"/>
    </source>
</evidence>
<feature type="domain" description="ZMYM2-like/QRICH1 C-terminal" evidence="6">
    <location>
        <begin position="159"/>
        <end position="303"/>
    </location>
</feature>
<dbReference type="PANTHER" id="PTHR46963:SF2">
    <property type="match status" value="1"/>
</dbReference>
<dbReference type="Gene3D" id="1.10.443.10">
    <property type="entry name" value="Intergrase catalytic core"/>
    <property type="match status" value="1"/>
</dbReference>